<name>A0ABQ7GUL0_DUNSA</name>
<feature type="compositionally biased region" description="Low complexity" evidence="1">
    <location>
        <begin position="332"/>
        <end position="341"/>
    </location>
</feature>
<feature type="region of interest" description="Disordered" evidence="1">
    <location>
        <begin position="289"/>
        <end position="519"/>
    </location>
</feature>
<comment type="caution">
    <text evidence="2">The sequence shown here is derived from an EMBL/GenBank/DDBJ whole genome shotgun (WGS) entry which is preliminary data.</text>
</comment>
<feature type="compositionally biased region" description="Gly residues" evidence="1">
    <location>
        <begin position="72"/>
        <end position="82"/>
    </location>
</feature>
<evidence type="ECO:0000313" key="2">
    <source>
        <dbReference type="EMBL" id="KAF5838298.1"/>
    </source>
</evidence>
<keyword evidence="3" id="KW-1185">Reference proteome</keyword>
<feature type="region of interest" description="Disordered" evidence="1">
    <location>
        <begin position="604"/>
        <end position="624"/>
    </location>
</feature>
<gene>
    <name evidence="2" type="ORF">DUNSADRAFT_3094</name>
</gene>
<feature type="compositionally biased region" description="Pro residues" evidence="1">
    <location>
        <begin position="358"/>
        <end position="387"/>
    </location>
</feature>
<feature type="compositionally biased region" description="Pro residues" evidence="1">
    <location>
        <begin position="296"/>
        <end position="306"/>
    </location>
</feature>
<evidence type="ECO:0000256" key="1">
    <source>
        <dbReference type="SAM" id="MobiDB-lite"/>
    </source>
</evidence>
<feature type="region of interest" description="Disordered" evidence="1">
    <location>
        <begin position="659"/>
        <end position="720"/>
    </location>
</feature>
<reference evidence="2" key="1">
    <citation type="submission" date="2017-08" db="EMBL/GenBank/DDBJ databases">
        <authorList>
            <person name="Polle J.E."/>
            <person name="Barry K."/>
            <person name="Cushman J."/>
            <person name="Schmutz J."/>
            <person name="Tran D."/>
            <person name="Hathwaick L.T."/>
            <person name="Yim W.C."/>
            <person name="Jenkins J."/>
            <person name="Mckie-Krisberg Z.M."/>
            <person name="Prochnik S."/>
            <person name="Lindquist E."/>
            <person name="Dockter R.B."/>
            <person name="Adam C."/>
            <person name="Molina H."/>
            <person name="Bunkerborg J."/>
            <person name="Jin E."/>
            <person name="Buchheim M."/>
            <person name="Magnuson J."/>
        </authorList>
    </citation>
    <scope>NUCLEOTIDE SEQUENCE</scope>
    <source>
        <strain evidence="2">CCAP 19/18</strain>
    </source>
</reference>
<accession>A0ABQ7GUL0</accession>
<evidence type="ECO:0000313" key="3">
    <source>
        <dbReference type="Proteomes" id="UP000815325"/>
    </source>
</evidence>
<feature type="compositionally biased region" description="Polar residues" evidence="1">
    <location>
        <begin position="484"/>
        <end position="505"/>
    </location>
</feature>
<proteinExistence type="predicted"/>
<dbReference type="Proteomes" id="UP000815325">
    <property type="component" value="Unassembled WGS sequence"/>
</dbReference>
<feature type="compositionally biased region" description="Polar residues" evidence="1">
    <location>
        <begin position="25"/>
        <end position="44"/>
    </location>
</feature>
<feature type="compositionally biased region" description="Low complexity" evidence="1">
    <location>
        <begin position="404"/>
        <end position="414"/>
    </location>
</feature>
<feature type="compositionally biased region" description="Pro residues" evidence="1">
    <location>
        <begin position="314"/>
        <end position="331"/>
    </location>
</feature>
<feature type="compositionally biased region" description="Basic residues" evidence="1">
    <location>
        <begin position="742"/>
        <end position="753"/>
    </location>
</feature>
<feature type="region of interest" description="Disordered" evidence="1">
    <location>
        <begin position="25"/>
        <end position="126"/>
    </location>
</feature>
<feature type="compositionally biased region" description="Low complexity" evidence="1">
    <location>
        <begin position="445"/>
        <end position="460"/>
    </location>
</feature>
<protein>
    <submittedName>
        <fullName evidence="2">Uncharacterized protein</fullName>
    </submittedName>
</protein>
<feature type="region of interest" description="Disordered" evidence="1">
    <location>
        <begin position="742"/>
        <end position="773"/>
    </location>
</feature>
<organism evidence="2 3">
    <name type="scientific">Dunaliella salina</name>
    <name type="common">Green alga</name>
    <name type="synonym">Protococcus salinus</name>
    <dbReference type="NCBI Taxonomy" id="3046"/>
    <lineage>
        <taxon>Eukaryota</taxon>
        <taxon>Viridiplantae</taxon>
        <taxon>Chlorophyta</taxon>
        <taxon>core chlorophytes</taxon>
        <taxon>Chlorophyceae</taxon>
        <taxon>CS clade</taxon>
        <taxon>Chlamydomonadales</taxon>
        <taxon>Dunaliellaceae</taxon>
        <taxon>Dunaliella</taxon>
    </lineage>
</organism>
<feature type="compositionally biased region" description="Low complexity" evidence="1">
    <location>
        <begin position="348"/>
        <end position="357"/>
    </location>
</feature>
<feature type="compositionally biased region" description="Basic residues" evidence="1">
    <location>
        <begin position="664"/>
        <end position="678"/>
    </location>
</feature>
<dbReference type="EMBL" id="MU069584">
    <property type="protein sequence ID" value="KAF5838298.1"/>
    <property type="molecule type" value="Genomic_DNA"/>
</dbReference>
<dbReference type="PRINTS" id="PR01217">
    <property type="entry name" value="PRICHEXTENSN"/>
</dbReference>
<sequence>MSAAGKGNHAGGAQQVKIKLITPMNLLSQPPTNQKNNQQYQQLAKATMLGGRSRSASPGDGGMSLHPSNVGRGSGAGTGRGTGTSRLAKSDAALPPQKGSAPTSLPESGRAEGTKAEGTAQQHPDQQNHSVLAFHAHTDAPTVFNPRHSMFATATPAAAPVAPAAAPGAAATPAAPVAPAAAHGVTAAPAAPAAAAGGCVKDTDAATGAMGASPSASVKTANGASVPLLKLPGPSVEELSPVLSARIQGAASPQSTTVQAAAAASGAAAPPPLPAPAAPVHLPLPSLAQPQCAASAPPPPALPAAPPSQAAAGPPLPPSQPLQPPTQPLAQPPTKLHTQAPAQPPTQPLTQLSTQPLLQPPTQPLPQPSTQPPTRPPTQPHTQPPTQPHTQRPTQPLPLPPTQSPTQPHTQLPHAQLPGGAPTAASMPLQPPARVSQLGQVHGGSPAASSSPLLPSTPTSQLRHSHAPATHPRSASTVPPAMPSKTSSVLGSLHASQQTSTTQSPDHMKKGAAGEPTDWLVRTGLEPQVQTWIRQYQKRQEVAHKQQLLEQEQQLRGGQHKEGRSHAPLQLPLLAPMSGDIGAEAPAAAVDTSHLSLQDPFGSNPGHHTGVVGERGKQGASAYHQPFPRPIQELEKSLQQQWQEHKLKQYQLHNQLKFEQEQQHHHHHHHHHKSRHWSTHAAHGPWLDGAQTAPLAHNKAHATSTARGWTQKPEPRVQHSAPELPFRPAALQEPLIEDPHHLKHRHRKHRHHRSDASSQQHQQQPPPDAPEVQNLSLNWLRGDRVPKQKLKGDLPQEAKHLGKGAAKAWRAHMLQLMQVAEGI</sequence>